<dbReference type="Proteomes" id="UP001370758">
    <property type="component" value="Unassembled WGS sequence"/>
</dbReference>
<sequence length="211" mass="23353">MSEAASAVTSRHSQSPSPEYPVKDTPQQLSVNPKEKPLPRAPQPTIPNTPTENTKFDLRAVDLFPRPSMAPVVYKDVVNPHFSSREPLQNIGQPDLALTRIQQHITEQKVQAIDPTSPQQTTPDMAKQRSRSQQDQMPVSHEDGHTCRPDSATIPPDQLPTLIVKYRAHASETTAGVRVTWNKGQSDKESINAAFAQPSTLVLTRTQGKRL</sequence>
<reference evidence="2 3" key="1">
    <citation type="submission" date="2023-08" db="EMBL/GenBank/DDBJ databases">
        <authorList>
            <person name="Palmer J.M."/>
        </authorList>
    </citation>
    <scope>NUCLEOTIDE SEQUENCE [LARGE SCALE GENOMIC DNA]</scope>
    <source>
        <strain evidence="2 3">TWF481</strain>
    </source>
</reference>
<evidence type="ECO:0000313" key="3">
    <source>
        <dbReference type="Proteomes" id="UP001370758"/>
    </source>
</evidence>
<feature type="compositionally biased region" description="Polar residues" evidence="1">
    <location>
        <begin position="7"/>
        <end position="17"/>
    </location>
</feature>
<accession>A0AAV9VQZ8</accession>
<feature type="region of interest" description="Disordered" evidence="1">
    <location>
        <begin position="108"/>
        <end position="157"/>
    </location>
</feature>
<dbReference type="AlphaFoldDB" id="A0AAV9VQZ8"/>
<organism evidence="2 3">
    <name type="scientific">Arthrobotrys musiformis</name>
    <dbReference type="NCBI Taxonomy" id="47236"/>
    <lineage>
        <taxon>Eukaryota</taxon>
        <taxon>Fungi</taxon>
        <taxon>Dikarya</taxon>
        <taxon>Ascomycota</taxon>
        <taxon>Pezizomycotina</taxon>
        <taxon>Orbiliomycetes</taxon>
        <taxon>Orbiliales</taxon>
        <taxon>Orbiliaceae</taxon>
        <taxon>Arthrobotrys</taxon>
    </lineage>
</organism>
<protein>
    <submittedName>
        <fullName evidence="2">Uncharacterized protein</fullName>
    </submittedName>
</protein>
<dbReference type="EMBL" id="JAVHJL010000012">
    <property type="protein sequence ID" value="KAK6495615.1"/>
    <property type="molecule type" value="Genomic_DNA"/>
</dbReference>
<keyword evidence="3" id="KW-1185">Reference proteome</keyword>
<feature type="compositionally biased region" description="Polar residues" evidence="1">
    <location>
        <begin position="108"/>
        <end position="123"/>
    </location>
</feature>
<gene>
    <name evidence="2" type="ORF">TWF481_002663</name>
</gene>
<proteinExistence type="predicted"/>
<name>A0AAV9VQZ8_9PEZI</name>
<evidence type="ECO:0000313" key="2">
    <source>
        <dbReference type="EMBL" id="KAK6495615.1"/>
    </source>
</evidence>
<comment type="caution">
    <text evidence="2">The sequence shown here is derived from an EMBL/GenBank/DDBJ whole genome shotgun (WGS) entry which is preliminary data.</text>
</comment>
<evidence type="ECO:0000256" key="1">
    <source>
        <dbReference type="SAM" id="MobiDB-lite"/>
    </source>
</evidence>
<feature type="region of interest" description="Disordered" evidence="1">
    <location>
        <begin position="1"/>
        <end position="54"/>
    </location>
</feature>